<dbReference type="STRING" id="1658174.A0A1J9RFB6"/>
<dbReference type="EMBL" id="LGTZ01000190">
    <property type="protein sequence ID" value="OJD26692.1"/>
    <property type="molecule type" value="Genomic_DNA"/>
</dbReference>
<dbReference type="Pfam" id="PF00069">
    <property type="entry name" value="Pkinase"/>
    <property type="match status" value="1"/>
</dbReference>
<accession>A0A1J9RFB6</accession>
<evidence type="ECO:0000313" key="3">
    <source>
        <dbReference type="EMBL" id="OJD26692.1"/>
    </source>
</evidence>
<dbReference type="GO" id="GO:0044773">
    <property type="term" value="P:mitotic DNA damage checkpoint signaling"/>
    <property type="evidence" value="ECO:0007669"/>
    <property type="project" value="TreeGrafter"/>
</dbReference>
<feature type="region of interest" description="Disordered" evidence="1">
    <location>
        <begin position="1"/>
        <end position="24"/>
    </location>
</feature>
<dbReference type="SMART" id="SM00220">
    <property type="entry name" value="S_TKc"/>
    <property type="match status" value="1"/>
</dbReference>
<dbReference type="SUPFAM" id="SSF56112">
    <property type="entry name" value="Protein kinase-like (PK-like)"/>
    <property type="match status" value="1"/>
</dbReference>
<dbReference type="Proteomes" id="UP000242791">
    <property type="component" value="Unassembled WGS sequence"/>
</dbReference>
<feature type="domain" description="Protein kinase" evidence="2">
    <location>
        <begin position="7"/>
        <end position="355"/>
    </location>
</feature>
<evidence type="ECO:0000313" key="4">
    <source>
        <dbReference type="Proteomes" id="UP000242791"/>
    </source>
</evidence>
<dbReference type="OrthoDB" id="4062651at2759"/>
<dbReference type="PROSITE" id="PS50011">
    <property type="entry name" value="PROTEIN_KINASE_DOM"/>
    <property type="match status" value="1"/>
</dbReference>
<dbReference type="PANTHER" id="PTHR44167:SF30">
    <property type="entry name" value="PHOSPHORYLASE KINASE"/>
    <property type="match status" value="1"/>
</dbReference>
<dbReference type="GO" id="GO:0005634">
    <property type="term" value="C:nucleus"/>
    <property type="evidence" value="ECO:0007669"/>
    <property type="project" value="TreeGrafter"/>
</dbReference>
<evidence type="ECO:0000259" key="2">
    <source>
        <dbReference type="PROSITE" id="PS50011"/>
    </source>
</evidence>
<dbReference type="InterPro" id="IPR000719">
    <property type="entry name" value="Prot_kinase_dom"/>
</dbReference>
<evidence type="ECO:0000256" key="1">
    <source>
        <dbReference type="SAM" id="MobiDB-lite"/>
    </source>
</evidence>
<dbReference type="PROSITE" id="PS00108">
    <property type="entry name" value="PROTEIN_KINASE_ST"/>
    <property type="match status" value="1"/>
</dbReference>
<dbReference type="Gene3D" id="1.10.510.10">
    <property type="entry name" value="Transferase(Phosphotransferase) domain 1"/>
    <property type="match status" value="1"/>
</dbReference>
<keyword evidence="3" id="KW-0418">Kinase</keyword>
<dbReference type="InterPro" id="IPR008271">
    <property type="entry name" value="Ser/Thr_kinase_AS"/>
</dbReference>
<sequence length="361" mass="40954">MKPKVPKANRIKIGPGTGGAYLDPRERSKNQLQHHEQLILPFVSSFKPVSKPAELSLEPTAELKMKYAAFSQSGEDKFILKDVPNAILSSFNDDIYPRLRDTRSPYLRLPHDTIPGQPTLVYRYMDDDLLSLVRKQIPIHVRKQILKASLKGIAELHSHDIVHLDIKPDNVMVNYHGGTGSDMVVKQAQLIDLENAAYLPKGRCIKGMLAGNDSWRSPEGHFKGKLNKPTDIYSFAAVCIYAMLGQVIFAADEDLRYHESQGAFPHVIRLQRQVSFFGDRDGLNGLMDHVGDEEINCQVLGYLWDDRAADYHTYRPFSEWPNVTDDEFKDLISRMANLDPKRRVTASEALEHPWFVGCEID</sequence>
<reference evidence="3 4" key="1">
    <citation type="submission" date="2015-08" db="EMBL/GenBank/DDBJ databases">
        <title>Emmonsia species relationships and genome sequence.</title>
        <authorList>
            <person name="Cuomo C.A."/>
            <person name="Schwartz I.S."/>
            <person name="Kenyon C."/>
            <person name="De Hoog G.S."/>
            <person name="Govender N.P."/>
            <person name="Botha A."/>
            <person name="Moreno L."/>
            <person name="De Vries M."/>
            <person name="Munoz J.F."/>
            <person name="Stielow J.B."/>
        </authorList>
    </citation>
    <scope>NUCLEOTIDE SEQUENCE [LARGE SCALE GENOMIC DNA]</scope>
    <source>
        <strain evidence="3 4">EI222</strain>
    </source>
</reference>
<keyword evidence="3" id="KW-0723">Serine/threonine-protein kinase</keyword>
<dbReference type="AlphaFoldDB" id="A0A1J9RFB6"/>
<organism evidence="3 4">
    <name type="scientific">Blastomyces percursus</name>
    <dbReference type="NCBI Taxonomy" id="1658174"/>
    <lineage>
        <taxon>Eukaryota</taxon>
        <taxon>Fungi</taxon>
        <taxon>Dikarya</taxon>
        <taxon>Ascomycota</taxon>
        <taxon>Pezizomycotina</taxon>
        <taxon>Eurotiomycetes</taxon>
        <taxon>Eurotiomycetidae</taxon>
        <taxon>Onygenales</taxon>
        <taxon>Ajellomycetaceae</taxon>
        <taxon>Blastomyces</taxon>
    </lineage>
</organism>
<feature type="compositionally biased region" description="Basic residues" evidence="1">
    <location>
        <begin position="1"/>
        <end position="10"/>
    </location>
</feature>
<dbReference type="VEuPathDB" id="FungiDB:ACJ73_01923"/>
<protein>
    <submittedName>
        <fullName evidence="3">Serine/threonine protein kinase</fullName>
    </submittedName>
</protein>
<name>A0A1J9RFB6_9EURO</name>
<dbReference type="InterPro" id="IPR011009">
    <property type="entry name" value="Kinase-like_dom_sf"/>
</dbReference>
<dbReference type="PANTHER" id="PTHR44167">
    <property type="entry name" value="OVARIAN-SPECIFIC SERINE/THREONINE-PROTEIN KINASE LOK-RELATED"/>
    <property type="match status" value="1"/>
</dbReference>
<keyword evidence="4" id="KW-1185">Reference proteome</keyword>
<dbReference type="GO" id="GO:0004674">
    <property type="term" value="F:protein serine/threonine kinase activity"/>
    <property type="evidence" value="ECO:0007669"/>
    <property type="project" value="UniProtKB-KW"/>
</dbReference>
<dbReference type="GO" id="GO:0005524">
    <property type="term" value="F:ATP binding"/>
    <property type="evidence" value="ECO:0007669"/>
    <property type="project" value="InterPro"/>
</dbReference>
<comment type="caution">
    <text evidence="3">The sequence shown here is derived from an EMBL/GenBank/DDBJ whole genome shotgun (WGS) entry which is preliminary data.</text>
</comment>
<proteinExistence type="predicted"/>
<keyword evidence="3" id="KW-0808">Transferase</keyword>
<gene>
    <name evidence="3" type="ORF">ACJ73_01923</name>
</gene>